<feature type="transmembrane region" description="Helical" evidence="1">
    <location>
        <begin position="44"/>
        <end position="62"/>
    </location>
</feature>
<protein>
    <submittedName>
        <fullName evidence="2">Uncharacterized protein</fullName>
    </submittedName>
</protein>
<dbReference type="Proteomes" id="UP000509594">
    <property type="component" value="Chromosome"/>
</dbReference>
<reference evidence="2 3" key="1">
    <citation type="submission" date="2020-06" db="EMBL/GenBank/DDBJ databases">
        <title>Methanolobus halotolerans sp. nov., isolated from a saline lake Tus in Siberia.</title>
        <authorList>
            <person name="Shen Y."/>
            <person name="Chen S.-C."/>
            <person name="Lai M.-C."/>
            <person name="Huang H.-H."/>
            <person name="Chiu H.-H."/>
            <person name="Tang S.-L."/>
            <person name="Rogozin D.Y."/>
            <person name="Degermendzhy A.G."/>
        </authorList>
    </citation>
    <scope>NUCLEOTIDE SEQUENCE [LARGE SCALE GENOMIC DNA]</scope>
    <source>
        <strain evidence="2 3">DSM 21339</strain>
    </source>
</reference>
<dbReference type="KEGG" id="mzi:HWN40_04965"/>
<accession>A0A7D5I4D0</accession>
<proteinExistence type="predicted"/>
<keyword evidence="1" id="KW-0812">Transmembrane</keyword>
<feature type="transmembrane region" description="Helical" evidence="1">
    <location>
        <begin position="7"/>
        <end position="24"/>
    </location>
</feature>
<dbReference type="EMBL" id="CP058215">
    <property type="protein sequence ID" value="QLC49644.1"/>
    <property type="molecule type" value="Genomic_DNA"/>
</dbReference>
<keyword evidence="1" id="KW-1133">Transmembrane helix</keyword>
<evidence type="ECO:0000256" key="1">
    <source>
        <dbReference type="SAM" id="Phobius"/>
    </source>
</evidence>
<evidence type="ECO:0000313" key="2">
    <source>
        <dbReference type="EMBL" id="QLC49644.1"/>
    </source>
</evidence>
<dbReference type="RefSeq" id="WP_176964700.1">
    <property type="nucleotide sequence ID" value="NZ_CP058215.1"/>
</dbReference>
<gene>
    <name evidence="2" type="ORF">HWN40_04965</name>
</gene>
<dbReference type="OrthoDB" id="379728at2157"/>
<keyword evidence="3" id="KW-1185">Reference proteome</keyword>
<dbReference type="GeneID" id="55821002"/>
<sequence length="67" mass="7493">MSINNGISDYSVFGALALIILLASKKMLKASDEWNKNLSSFFEMSIVPLTIAFLAVIIFYIMQLMSQ</sequence>
<dbReference type="AlphaFoldDB" id="A0A7D5I4D0"/>
<keyword evidence="1" id="KW-0472">Membrane</keyword>
<evidence type="ECO:0000313" key="3">
    <source>
        <dbReference type="Proteomes" id="UP000509594"/>
    </source>
</evidence>
<organism evidence="2 3">
    <name type="scientific">Methanolobus zinderi</name>
    <dbReference type="NCBI Taxonomy" id="536044"/>
    <lineage>
        <taxon>Archaea</taxon>
        <taxon>Methanobacteriati</taxon>
        <taxon>Methanobacteriota</taxon>
        <taxon>Stenosarchaea group</taxon>
        <taxon>Methanomicrobia</taxon>
        <taxon>Methanosarcinales</taxon>
        <taxon>Methanosarcinaceae</taxon>
        <taxon>Methanolobus</taxon>
    </lineage>
</organism>
<name>A0A7D5I4D0_9EURY</name>